<accession>A0A7J8SNF5</accession>
<name>A0A7J8SNF5_GOSDV</name>
<proteinExistence type="predicted"/>
<reference evidence="1 2" key="1">
    <citation type="journal article" date="2019" name="Genome Biol. Evol.">
        <title>Insights into the evolution of the New World diploid cottons (Gossypium, subgenus Houzingenia) based on genome sequencing.</title>
        <authorList>
            <person name="Grover C.E."/>
            <person name="Arick M.A. 2nd"/>
            <person name="Thrash A."/>
            <person name="Conover J.L."/>
            <person name="Sanders W.S."/>
            <person name="Peterson D.G."/>
            <person name="Frelichowski J.E."/>
            <person name="Scheffler J.A."/>
            <person name="Scheffler B.E."/>
            <person name="Wendel J.F."/>
        </authorList>
    </citation>
    <scope>NUCLEOTIDE SEQUENCE [LARGE SCALE GENOMIC DNA]</scope>
    <source>
        <strain evidence="1">27</strain>
        <tissue evidence="1">Leaf</tissue>
    </source>
</reference>
<dbReference type="Proteomes" id="UP000593561">
    <property type="component" value="Unassembled WGS sequence"/>
</dbReference>
<gene>
    <name evidence="1" type="ORF">Godav_004605</name>
</gene>
<protein>
    <submittedName>
        <fullName evidence="1">Uncharacterized protein</fullName>
    </submittedName>
</protein>
<evidence type="ECO:0000313" key="1">
    <source>
        <dbReference type="EMBL" id="MBA0627052.1"/>
    </source>
</evidence>
<evidence type="ECO:0000313" key="2">
    <source>
        <dbReference type="Proteomes" id="UP000593561"/>
    </source>
</evidence>
<dbReference type="AlphaFoldDB" id="A0A7J8SNF5"/>
<comment type="caution">
    <text evidence="1">The sequence shown here is derived from an EMBL/GenBank/DDBJ whole genome shotgun (WGS) entry which is preliminary data.</text>
</comment>
<dbReference type="EMBL" id="JABFAC010000010">
    <property type="protein sequence ID" value="MBA0627052.1"/>
    <property type="molecule type" value="Genomic_DNA"/>
</dbReference>
<sequence>MGGLRAFSDDDFKLQASDVSMRMVDGVPSINFSEHVHDLIEKSMARTIIIKLLGIRKADLAIWGMNDEQIRDSPKLHLLLVVMKGLDWNLEYGFGDDHGLGCDINLVDISEGESFQELLTA</sequence>
<organism evidence="1 2">
    <name type="scientific">Gossypium davidsonii</name>
    <name type="common">Davidson's cotton</name>
    <name type="synonym">Gossypium klotzschianum subsp. davidsonii</name>
    <dbReference type="NCBI Taxonomy" id="34287"/>
    <lineage>
        <taxon>Eukaryota</taxon>
        <taxon>Viridiplantae</taxon>
        <taxon>Streptophyta</taxon>
        <taxon>Embryophyta</taxon>
        <taxon>Tracheophyta</taxon>
        <taxon>Spermatophyta</taxon>
        <taxon>Magnoliopsida</taxon>
        <taxon>eudicotyledons</taxon>
        <taxon>Gunneridae</taxon>
        <taxon>Pentapetalae</taxon>
        <taxon>rosids</taxon>
        <taxon>malvids</taxon>
        <taxon>Malvales</taxon>
        <taxon>Malvaceae</taxon>
        <taxon>Malvoideae</taxon>
        <taxon>Gossypium</taxon>
    </lineage>
</organism>
<keyword evidence="2" id="KW-1185">Reference proteome</keyword>